<gene>
    <name evidence="3" type="ORF">SARC_03927</name>
</gene>
<feature type="transmembrane region" description="Helical" evidence="1">
    <location>
        <begin position="536"/>
        <end position="559"/>
    </location>
</feature>
<keyword evidence="1" id="KW-1133">Transmembrane helix</keyword>
<keyword evidence="4" id="KW-1185">Reference proteome</keyword>
<proteinExistence type="predicted"/>
<feature type="chain" id="PRO_5005538642" description="Neurotransmitter-gated ion-channel ligand-binding domain-containing protein" evidence="2">
    <location>
        <begin position="18"/>
        <end position="606"/>
    </location>
</feature>
<organism evidence="3 4">
    <name type="scientific">Sphaeroforma arctica JP610</name>
    <dbReference type="NCBI Taxonomy" id="667725"/>
    <lineage>
        <taxon>Eukaryota</taxon>
        <taxon>Ichthyosporea</taxon>
        <taxon>Ichthyophonida</taxon>
        <taxon>Sphaeroforma</taxon>
    </lineage>
</organism>
<feature type="transmembrane region" description="Helical" evidence="1">
    <location>
        <begin position="432"/>
        <end position="454"/>
    </location>
</feature>
<dbReference type="GO" id="GO:0005230">
    <property type="term" value="F:extracellular ligand-gated monoatomic ion channel activity"/>
    <property type="evidence" value="ECO:0007669"/>
    <property type="project" value="InterPro"/>
</dbReference>
<dbReference type="RefSeq" id="XP_014157747.1">
    <property type="nucleotide sequence ID" value="XM_014302272.1"/>
</dbReference>
<dbReference type="Gene3D" id="2.70.170.10">
    <property type="entry name" value="Neurotransmitter-gated ion-channel ligand-binding domain"/>
    <property type="match status" value="1"/>
</dbReference>
<dbReference type="EMBL" id="KQ241806">
    <property type="protein sequence ID" value="KNC83845.1"/>
    <property type="molecule type" value="Genomic_DNA"/>
</dbReference>
<evidence type="ECO:0000256" key="2">
    <source>
        <dbReference type="SAM" id="SignalP"/>
    </source>
</evidence>
<feature type="transmembrane region" description="Helical" evidence="1">
    <location>
        <begin position="509"/>
        <end position="530"/>
    </location>
</feature>
<evidence type="ECO:0000313" key="4">
    <source>
        <dbReference type="Proteomes" id="UP000054560"/>
    </source>
</evidence>
<feature type="transmembrane region" description="Helical" evidence="1">
    <location>
        <begin position="466"/>
        <end position="488"/>
    </location>
</feature>
<name>A0A0L0G465_9EUKA</name>
<feature type="signal peptide" evidence="2">
    <location>
        <begin position="1"/>
        <end position="17"/>
    </location>
</feature>
<evidence type="ECO:0000256" key="1">
    <source>
        <dbReference type="SAM" id="Phobius"/>
    </source>
</evidence>
<evidence type="ECO:0000313" key="3">
    <source>
        <dbReference type="EMBL" id="KNC83845.1"/>
    </source>
</evidence>
<reference evidence="3 4" key="1">
    <citation type="submission" date="2011-02" db="EMBL/GenBank/DDBJ databases">
        <title>The Genome Sequence of Sphaeroforma arctica JP610.</title>
        <authorList>
            <consortium name="The Broad Institute Genome Sequencing Platform"/>
            <person name="Russ C."/>
            <person name="Cuomo C."/>
            <person name="Young S.K."/>
            <person name="Zeng Q."/>
            <person name="Gargeya S."/>
            <person name="Alvarado L."/>
            <person name="Berlin A."/>
            <person name="Chapman S.B."/>
            <person name="Chen Z."/>
            <person name="Freedman E."/>
            <person name="Gellesch M."/>
            <person name="Goldberg J."/>
            <person name="Griggs A."/>
            <person name="Gujja S."/>
            <person name="Heilman E."/>
            <person name="Heiman D."/>
            <person name="Howarth C."/>
            <person name="Mehta T."/>
            <person name="Neiman D."/>
            <person name="Pearson M."/>
            <person name="Roberts A."/>
            <person name="Saif S."/>
            <person name="Shea T."/>
            <person name="Shenoy N."/>
            <person name="Sisk P."/>
            <person name="Stolte C."/>
            <person name="Sykes S."/>
            <person name="White J."/>
            <person name="Yandava C."/>
            <person name="Burger G."/>
            <person name="Gray M.W."/>
            <person name="Holland P.W.H."/>
            <person name="King N."/>
            <person name="Lang F.B.F."/>
            <person name="Roger A.J."/>
            <person name="Ruiz-Trillo I."/>
            <person name="Haas B."/>
            <person name="Nusbaum C."/>
            <person name="Birren B."/>
        </authorList>
    </citation>
    <scope>NUCLEOTIDE SEQUENCE [LARGE SCALE GENOMIC DNA]</scope>
    <source>
        <strain evidence="3 4">JP610</strain>
    </source>
</reference>
<protein>
    <recommendedName>
        <fullName evidence="5">Neurotransmitter-gated ion-channel ligand-binding domain-containing protein</fullName>
    </recommendedName>
</protein>
<dbReference type="GeneID" id="25904431"/>
<accession>A0A0L0G465</accession>
<keyword evidence="1" id="KW-0812">Transmembrane</keyword>
<feature type="transmembrane region" description="Helical" evidence="1">
    <location>
        <begin position="402"/>
        <end position="420"/>
    </location>
</feature>
<dbReference type="AlphaFoldDB" id="A0A0L0G465"/>
<dbReference type="GO" id="GO:0016020">
    <property type="term" value="C:membrane"/>
    <property type="evidence" value="ECO:0007669"/>
    <property type="project" value="InterPro"/>
</dbReference>
<keyword evidence="1" id="KW-0472">Membrane</keyword>
<dbReference type="Proteomes" id="UP000054560">
    <property type="component" value="Unassembled WGS sequence"/>
</dbReference>
<dbReference type="InterPro" id="IPR036734">
    <property type="entry name" value="Neur_chan_lig-bd_sf"/>
</dbReference>
<sequence>MKLLVGLALLCAQAATAQREFQDIQDVMEEGGGGDADPETVGNVCSDPRASNYIGDGNTLSEDVDDSVCLHQIMSVEPGVWTSMPEYCVGNGFDWNNDEMTDCYDAAPRWVPPFDRDFSVANCTDPRDCTNPLEVHVVSAMVEVLKFEISEDTFTVSMVYAAKWKDPRLFYSLVRDIEAVWRPEFGMSATMTDRDLLPLPVISIEKLILDQRIYVSPPQCNAQDADLQANGQDVGCCNPGEECAGSLEEFASFVDCPSFDECWVQASQRIDATYRIGSGLDVADFPFDSHNVELALYLVNPFRSTDPDWWVEHRPTPPVVKFNDYQSNIPTTEGSLKYSIDRMDLSGWGMASTTSEKNSTALSYLMKSGQYQDVLARSHKYGVQAVTANINFSRWSAIVSRYNLFPMALIGIMTALTLIIDDDAVTQVSVRVGFGALAIFVSLEPRSLNLIAIAGSEKQITVVDAVSILTICLGGCVMIHAILSYCYWRHLDADPYKEWTCWKVRCMDRVVGLTLTLLYLYLFVLLVIIPQSTTATIVWGVTAGLISLAVWCVVGMYIYRWALKARIQPDSGTDSLKGDSINSASNNYSQTGSEAFRSSFVSHSRL</sequence>
<keyword evidence="2" id="KW-0732">Signal</keyword>
<evidence type="ECO:0008006" key="5">
    <source>
        <dbReference type="Google" id="ProtNLM"/>
    </source>
</evidence>